<dbReference type="PANTHER" id="PTHR36181:SF2">
    <property type="entry name" value="INTRON-ENCODED ENDONUCLEASE AI3-RELATED"/>
    <property type="match status" value="1"/>
</dbReference>
<organism evidence="2">
    <name type="scientific">Dactylella sp</name>
    <dbReference type="NCBI Taxonomy" id="1814903"/>
    <lineage>
        <taxon>Eukaryota</taxon>
        <taxon>Fungi</taxon>
        <taxon>Dikarya</taxon>
        <taxon>Ascomycota</taxon>
        <taxon>Pezizomycotina</taxon>
        <taxon>Orbiliomycetes</taxon>
        <taxon>Orbiliales</taxon>
        <taxon>Orbiliaceae</taxon>
        <taxon>Dactylella</taxon>
    </lineage>
</organism>
<dbReference type="EMBL" id="MK550697">
    <property type="protein sequence ID" value="QBM09635.1"/>
    <property type="molecule type" value="Genomic_DNA"/>
</dbReference>
<dbReference type="PANTHER" id="PTHR36181">
    <property type="entry name" value="INTRON-ENCODED ENDONUCLEASE AI3-RELATED"/>
    <property type="match status" value="1"/>
</dbReference>
<dbReference type="SUPFAM" id="SSF55608">
    <property type="entry name" value="Homing endonucleases"/>
    <property type="match status" value="1"/>
</dbReference>
<evidence type="ECO:0000313" key="2">
    <source>
        <dbReference type="EMBL" id="QBM09635.1"/>
    </source>
</evidence>
<sequence length="171" mass="19593">MINLIAVLISNKQYDYLRFKSALLSDIKFYKDLPVYVRPQTPLNTIESILNTPYLSAWLIGFIEAEACFSVYKPTIDPSFVASFEISQTDGYILISAISKFLSLTQSVIVDKNNSSRIKVSSVRSVENVINFIQKAPVKLLGNKKLQYLLWLKQLRSIPRYAEKFKIPDVY</sequence>
<dbReference type="AlphaFoldDB" id="A0A482DQR1"/>
<dbReference type="FunFam" id="3.10.28.10:FF:000018">
    <property type="entry name" value="Intron-encoded DNA endonuclease I-AniI"/>
    <property type="match status" value="1"/>
</dbReference>
<name>A0A482DQR1_9PEZI</name>
<keyword evidence="2" id="KW-0496">Mitochondrion</keyword>
<dbReference type="Pfam" id="PF00961">
    <property type="entry name" value="LAGLIDADG_1"/>
    <property type="match status" value="1"/>
</dbReference>
<dbReference type="InterPro" id="IPR004860">
    <property type="entry name" value="LAGLIDADG_dom"/>
</dbReference>
<dbReference type="InterPro" id="IPR027434">
    <property type="entry name" value="Homing_endonucl"/>
</dbReference>
<dbReference type="InterPro" id="IPR051289">
    <property type="entry name" value="LAGLIDADG_Endonuclease"/>
</dbReference>
<protein>
    <recommendedName>
        <fullName evidence="1">Homing endonuclease LAGLIDADG domain-containing protein</fullName>
    </recommendedName>
</protein>
<evidence type="ECO:0000259" key="1">
    <source>
        <dbReference type="Pfam" id="PF00961"/>
    </source>
</evidence>
<accession>A0A482DQR1</accession>
<dbReference type="Gene3D" id="3.10.28.10">
    <property type="entry name" value="Homing endonucleases"/>
    <property type="match status" value="1"/>
</dbReference>
<dbReference type="GO" id="GO:0005739">
    <property type="term" value="C:mitochondrion"/>
    <property type="evidence" value="ECO:0007669"/>
    <property type="project" value="UniProtKB-ARBA"/>
</dbReference>
<geneLocation type="mitochondrion" evidence="2"/>
<feature type="domain" description="Homing endonuclease LAGLIDADG" evidence="1">
    <location>
        <begin position="59"/>
        <end position="153"/>
    </location>
</feature>
<dbReference type="GO" id="GO:0004519">
    <property type="term" value="F:endonuclease activity"/>
    <property type="evidence" value="ECO:0007669"/>
    <property type="project" value="InterPro"/>
</dbReference>
<gene>
    <name evidence="2" type="primary">orf171</name>
</gene>
<proteinExistence type="predicted"/>
<reference evidence="2" key="1">
    <citation type="submission" date="2019-02" db="EMBL/GenBank/DDBJ databases">
        <authorList>
            <person name="Fang M.L."/>
            <person name="Zhang Y."/>
        </authorList>
    </citation>
    <scope>NUCLEOTIDE SEQUENCE</scope>
    <source>
        <strain evidence="2">YMF1.01838</strain>
    </source>
</reference>